<comment type="caution">
    <text evidence="1">The sequence shown here is derived from an EMBL/GenBank/DDBJ whole genome shotgun (WGS) entry which is preliminary data.</text>
</comment>
<dbReference type="EMBL" id="SNZH01000003">
    <property type="protein sequence ID" value="TDR46622.1"/>
    <property type="molecule type" value="Genomic_DNA"/>
</dbReference>
<dbReference type="SUPFAM" id="SSF50998">
    <property type="entry name" value="Quinoprotein alcohol dehydrogenase-like"/>
    <property type="match status" value="1"/>
</dbReference>
<reference evidence="1 2" key="1">
    <citation type="submission" date="2019-03" db="EMBL/GenBank/DDBJ databases">
        <title>Genomic Encyclopedia of Type Strains, Phase IV (KMG-IV): sequencing the most valuable type-strain genomes for metagenomic binning, comparative biology and taxonomic classification.</title>
        <authorList>
            <person name="Goeker M."/>
        </authorList>
    </citation>
    <scope>NUCLEOTIDE SEQUENCE [LARGE SCALE GENOMIC DNA]</scope>
    <source>
        <strain evidence="1 2">DSM 21667</strain>
    </source>
</reference>
<dbReference type="Proteomes" id="UP000295293">
    <property type="component" value="Unassembled WGS sequence"/>
</dbReference>
<dbReference type="SUPFAM" id="SSF63829">
    <property type="entry name" value="Calcium-dependent phosphotriesterase"/>
    <property type="match status" value="1"/>
</dbReference>
<keyword evidence="2" id="KW-1185">Reference proteome</keyword>
<dbReference type="AlphaFoldDB" id="A0A4R6Z4M6"/>
<name>A0A4R6Z4M6_9GAMM</name>
<accession>A0A4R6Z4M6</accession>
<protein>
    <submittedName>
        <fullName evidence="1">Uncharacterized protein</fullName>
    </submittedName>
</protein>
<sequence length="1143" mass="120738">MAWRAGHTVLAANCARRRPTRIRRRTHDERPEGRFRLGVLGTINVLAIAMTNPSVTMRIRFPHRPVQRLLSATLLLALAPAFAAQAAEWRYLEPQESKAFDPVRIVTGSNGTIWSFDGSSVRRTDAAGNSAVLQRGALIDGVDDTVYSDGVATADGGLVAFNPRCQATRITGELRVTWRLQGTDPVCKGIDVSPGGNSWIGGGATGGDDNLSLYGADAMLLAQRRTGVDRLVAFDALSDGGSLALSRSTVNSDAYLVRRSSSETLAWALTLSGARERSQYLLSTGDGSADVIGINQNSLTVTRIGAQGQQVFSRQLLHSAGAIISAKKSANGVLYVVTGNTPQNGGQAINLVRFNADGSPAWERPLCPGTQGLAAEVSDLVADASGGVANLCPANAASGQARLIRRDNSGTTVEHGLPLAKALQLRAGDDGELLVLGRVSADRPYQTQLLGIRNDGQLRVVPLGGAGERETLQLWAGKVDSDGSSYLLTQNGIDGGTPTVQYLSKIGADGGQRWRKVLPSFDVRSARMNVGNGLVCVTQDTGSAPQPGSAKKQRAFCVRSSDGSPYGLQIDTLPGFDAQIYSRAIENGQVVLVRAAPTEYAIEVLNANGTVRSTVGAGLVRNVGIDNKGRTTLAVGSSVVQYDVDGQQVYRISQSLLTNYSGEFGTRDDGSIYAVGQLPGQSSPIGGLGGGTLWSVTPAGTTRWTVSLPSSGPAQIVPVADAVYVNQFSAGADSFTTQISKHASSDGGRLWWHDSFNRALSARQPRGGRLALSADGNDVVLAHSGVNRLRMERLDASSGRLEQERILSCNGLCAAPHDLRLDAAGTARVVTAVVDDSAGQTAAVQSLGNVLVDPPRIRLDQPGVAGLWYSPYANGEGLAIDWLPASGTLFAAWFTYSAIGSNDPAQLRWYTLQANGVAANATELDLPILETRGGSFNAGPAVSPREVGRAKLRFTDCSNASLSYEITEGQIGRFYGTITLSRLTPSTQNCILADGSSQPGAGARPAAKGFDARMSGAWYDEATVGQGLQLNIQPDGVFFTPWFTYDPADTTGNDRARQHWFTLQGDLAQANNGQVELMLIQTIGGAFDRIPTYNANVVGSASLSMLGCDTARLDYVFVPERIAGPYAARSGRLNLKRMGGCAP</sequence>
<gene>
    <name evidence="1" type="ORF">DFR29_103156</name>
</gene>
<proteinExistence type="predicted"/>
<evidence type="ECO:0000313" key="1">
    <source>
        <dbReference type="EMBL" id="TDR46622.1"/>
    </source>
</evidence>
<evidence type="ECO:0000313" key="2">
    <source>
        <dbReference type="Proteomes" id="UP000295293"/>
    </source>
</evidence>
<dbReference type="InterPro" id="IPR011047">
    <property type="entry name" value="Quinoprotein_ADH-like_sf"/>
</dbReference>
<organism evidence="1 2">
    <name type="scientific">Tahibacter aquaticus</name>
    <dbReference type="NCBI Taxonomy" id="520092"/>
    <lineage>
        <taxon>Bacteria</taxon>
        <taxon>Pseudomonadati</taxon>
        <taxon>Pseudomonadota</taxon>
        <taxon>Gammaproteobacteria</taxon>
        <taxon>Lysobacterales</taxon>
        <taxon>Rhodanobacteraceae</taxon>
        <taxon>Tahibacter</taxon>
    </lineage>
</organism>